<evidence type="ECO:0000313" key="2">
    <source>
        <dbReference type="EMBL" id="KAJ6813290.1"/>
    </source>
</evidence>
<dbReference type="Proteomes" id="UP001140949">
    <property type="component" value="Unassembled WGS sequence"/>
</dbReference>
<dbReference type="AlphaFoldDB" id="A0AAX6FM16"/>
<evidence type="ECO:0000313" key="3">
    <source>
        <dbReference type="EMBL" id="KAJ6817457.1"/>
    </source>
</evidence>
<dbReference type="EMBL" id="JANAVB010027994">
    <property type="protein sequence ID" value="KAJ6817457.1"/>
    <property type="molecule type" value="Genomic_DNA"/>
</dbReference>
<comment type="caution">
    <text evidence="3">The sequence shown here is derived from an EMBL/GenBank/DDBJ whole genome shotgun (WGS) entry which is preliminary data.</text>
</comment>
<feature type="domain" description="DUF8039" evidence="1">
    <location>
        <begin position="3"/>
        <end position="76"/>
    </location>
</feature>
<reference evidence="3" key="1">
    <citation type="journal article" date="2023" name="GigaByte">
        <title>Genome assembly of the bearded iris, Iris pallida Lam.</title>
        <authorList>
            <person name="Bruccoleri R.E."/>
            <person name="Oakeley E.J."/>
            <person name="Faust A.M.E."/>
            <person name="Altorfer M."/>
            <person name="Dessus-Babus S."/>
            <person name="Burckhardt D."/>
            <person name="Oertli M."/>
            <person name="Naumann U."/>
            <person name="Petersen F."/>
            <person name="Wong J."/>
        </authorList>
    </citation>
    <scope>NUCLEOTIDE SEQUENCE</scope>
    <source>
        <strain evidence="3">GSM-AAB239-AS_SAM_17_03QT</strain>
    </source>
</reference>
<proteinExistence type="predicted"/>
<dbReference type="InterPro" id="IPR058352">
    <property type="entry name" value="DUF8039"/>
</dbReference>
<reference evidence="3" key="2">
    <citation type="submission" date="2023-04" db="EMBL/GenBank/DDBJ databases">
        <authorList>
            <person name="Bruccoleri R.E."/>
            <person name="Oakeley E.J."/>
            <person name="Faust A.-M."/>
            <person name="Dessus-Babus S."/>
            <person name="Altorfer M."/>
            <person name="Burckhardt D."/>
            <person name="Oertli M."/>
            <person name="Naumann U."/>
            <person name="Petersen F."/>
            <person name="Wong J."/>
        </authorList>
    </citation>
    <scope>NUCLEOTIDE SEQUENCE</scope>
    <source>
        <strain evidence="3">GSM-AAB239-AS_SAM_17_03QT</strain>
        <tissue evidence="3">Leaf</tissue>
    </source>
</reference>
<protein>
    <recommendedName>
        <fullName evidence="1">DUF8039 domain-containing protein</fullName>
    </recommendedName>
</protein>
<gene>
    <name evidence="2" type="ORF">M6B38_144450</name>
    <name evidence="3" type="ORF">M6B38_411370</name>
</gene>
<evidence type="ECO:0000259" key="1">
    <source>
        <dbReference type="Pfam" id="PF26133"/>
    </source>
</evidence>
<evidence type="ECO:0000313" key="4">
    <source>
        <dbReference type="Proteomes" id="UP001140949"/>
    </source>
</evidence>
<accession>A0AAX6FM16</accession>
<organism evidence="3 4">
    <name type="scientific">Iris pallida</name>
    <name type="common">Sweet iris</name>
    <dbReference type="NCBI Taxonomy" id="29817"/>
    <lineage>
        <taxon>Eukaryota</taxon>
        <taxon>Viridiplantae</taxon>
        <taxon>Streptophyta</taxon>
        <taxon>Embryophyta</taxon>
        <taxon>Tracheophyta</taxon>
        <taxon>Spermatophyta</taxon>
        <taxon>Magnoliopsida</taxon>
        <taxon>Liliopsida</taxon>
        <taxon>Asparagales</taxon>
        <taxon>Iridaceae</taxon>
        <taxon>Iridoideae</taxon>
        <taxon>Irideae</taxon>
        <taxon>Iris</taxon>
    </lineage>
</organism>
<dbReference type="Pfam" id="PF26133">
    <property type="entry name" value="DUF8039"/>
    <property type="match status" value="1"/>
</dbReference>
<keyword evidence="4" id="KW-1185">Reference proteome</keyword>
<sequence length="77" mass="8943">MLNWMTGSEVVAIGDIASTNPNDLVHHVPLGHECYKLWVHEVTNFEVTLYRPTREFFLLHEALSSTVTWPIKYIIFN</sequence>
<name>A0AAX6FM16_IRIPA</name>
<dbReference type="EMBL" id="JANAVB010030536">
    <property type="protein sequence ID" value="KAJ6813290.1"/>
    <property type="molecule type" value="Genomic_DNA"/>
</dbReference>